<dbReference type="Proteomes" id="UP000001962">
    <property type="component" value="Chromosome"/>
</dbReference>
<gene>
    <name evidence="2" type="ordered locus">Mlg_0218</name>
</gene>
<dbReference type="AlphaFoldDB" id="Q0AC64"/>
<dbReference type="SUPFAM" id="SSF53850">
    <property type="entry name" value="Periplasmic binding protein-like II"/>
    <property type="match status" value="1"/>
</dbReference>
<proteinExistence type="predicted"/>
<dbReference type="HOGENOM" id="CLU_051472_4_0_6"/>
<sequence length="299" mass="33858">MARWFGSVWLALLVASTPAAIAAEHAAEQSQPLRIGLTPVILEDQLSFLDEWQTYLERRTGREVQFVRRNSYGEVVELALRGRIDFAWLCGYPYVQHDTRLGLLAVPRFNGAPLYQAYLIVPANDQATESIKDLAGRVFAYSDPNSNSGWLYGQQLLDEAGVMDPERFFLRTFFTFSHRKVVEAVAERVAHGGLVDGYVWETLALDRPDLTGRTRVVHRSEPFGFPPLVASPGTTEGERRALQEALFGMDEDQRGRELLERLNLERFEAGDESLYDGIRDLKRLVDVGRLPEPPDGYER</sequence>
<feature type="chain" id="PRO_5004168001" evidence="1">
    <location>
        <begin position="23"/>
        <end position="299"/>
    </location>
</feature>
<feature type="signal peptide" evidence="1">
    <location>
        <begin position="1"/>
        <end position="22"/>
    </location>
</feature>
<evidence type="ECO:0000313" key="3">
    <source>
        <dbReference type="Proteomes" id="UP000001962"/>
    </source>
</evidence>
<organism evidence="2 3">
    <name type="scientific">Alkalilimnicola ehrlichii (strain ATCC BAA-1101 / DSM 17681 / MLHE-1)</name>
    <dbReference type="NCBI Taxonomy" id="187272"/>
    <lineage>
        <taxon>Bacteria</taxon>
        <taxon>Pseudomonadati</taxon>
        <taxon>Pseudomonadota</taxon>
        <taxon>Gammaproteobacteria</taxon>
        <taxon>Chromatiales</taxon>
        <taxon>Ectothiorhodospiraceae</taxon>
        <taxon>Alkalilimnicola</taxon>
    </lineage>
</organism>
<keyword evidence="1" id="KW-0732">Signal</keyword>
<dbReference type="eggNOG" id="COG3221">
    <property type="taxonomic scope" value="Bacteria"/>
</dbReference>
<name>Q0AC64_ALKEH</name>
<evidence type="ECO:0000313" key="2">
    <source>
        <dbReference type="EMBL" id="ABI55573.1"/>
    </source>
</evidence>
<keyword evidence="3" id="KW-1185">Reference proteome</keyword>
<dbReference type="CDD" id="cd13571">
    <property type="entry name" value="PBP2_PnhD_1"/>
    <property type="match status" value="1"/>
</dbReference>
<dbReference type="EMBL" id="CP000453">
    <property type="protein sequence ID" value="ABI55573.1"/>
    <property type="molecule type" value="Genomic_DNA"/>
</dbReference>
<dbReference type="Pfam" id="PF12974">
    <property type="entry name" value="Phosphonate-bd"/>
    <property type="match status" value="1"/>
</dbReference>
<dbReference type="OrthoDB" id="9802896at2"/>
<dbReference type="PANTHER" id="PTHR35841:SF1">
    <property type="entry name" value="PHOSPHONATES-BINDING PERIPLASMIC PROTEIN"/>
    <property type="match status" value="1"/>
</dbReference>
<accession>Q0AC64</accession>
<evidence type="ECO:0000256" key="1">
    <source>
        <dbReference type="SAM" id="SignalP"/>
    </source>
</evidence>
<dbReference type="KEGG" id="aeh:Mlg_0218"/>
<reference evidence="3" key="1">
    <citation type="submission" date="2006-08" db="EMBL/GenBank/DDBJ databases">
        <title>Complete sequence of Alkalilimnicola ehrilichei MLHE-1.</title>
        <authorList>
            <person name="Copeland A."/>
            <person name="Lucas S."/>
            <person name="Lapidus A."/>
            <person name="Barry K."/>
            <person name="Detter J.C."/>
            <person name="Glavina del Rio T."/>
            <person name="Hammon N."/>
            <person name="Israni S."/>
            <person name="Dalin E."/>
            <person name="Tice H."/>
            <person name="Pitluck S."/>
            <person name="Sims D."/>
            <person name="Brettin T."/>
            <person name="Bruce D."/>
            <person name="Han C."/>
            <person name="Tapia R."/>
            <person name="Gilna P."/>
            <person name="Schmutz J."/>
            <person name="Larimer F."/>
            <person name="Land M."/>
            <person name="Hauser L."/>
            <person name="Kyrpides N."/>
            <person name="Mikhailova N."/>
            <person name="Oremland R.S."/>
            <person name="Hoeft S.E."/>
            <person name="Switzer-Blum J."/>
            <person name="Kulp T."/>
            <person name="King G."/>
            <person name="Tabita R."/>
            <person name="Witte B."/>
            <person name="Santini J.M."/>
            <person name="Basu P."/>
            <person name="Hollibaugh J.T."/>
            <person name="Xie G."/>
            <person name="Stolz J.F."/>
            <person name="Richardson P."/>
        </authorList>
    </citation>
    <scope>NUCLEOTIDE SEQUENCE [LARGE SCALE GENOMIC DNA]</scope>
    <source>
        <strain evidence="3">ATCC BAA-1101 / DSM 17681 / MLHE-1</strain>
    </source>
</reference>
<dbReference type="RefSeq" id="WP_011627969.1">
    <property type="nucleotide sequence ID" value="NC_008340.1"/>
</dbReference>
<dbReference type="Gene3D" id="3.40.190.10">
    <property type="entry name" value="Periplasmic binding protein-like II"/>
    <property type="match status" value="2"/>
</dbReference>
<protein>
    <submittedName>
        <fullName evidence="2">Phosphonate ABC transporter, periplasmic phosphonate-binding protein</fullName>
    </submittedName>
</protein>
<dbReference type="PANTHER" id="PTHR35841">
    <property type="entry name" value="PHOSPHONATES-BINDING PERIPLASMIC PROTEIN"/>
    <property type="match status" value="1"/>
</dbReference>